<dbReference type="AlphaFoldDB" id="A0A9D1DRT3"/>
<reference evidence="1" key="2">
    <citation type="journal article" date="2021" name="PeerJ">
        <title>Extensive microbial diversity within the chicken gut microbiome revealed by metagenomics and culture.</title>
        <authorList>
            <person name="Gilroy R."/>
            <person name="Ravi A."/>
            <person name="Getino M."/>
            <person name="Pursley I."/>
            <person name="Horton D.L."/>
            <person name="Alikhan N.F."/>
            <person name="Baker D."/>
            <person name="Gharbi K."/>
            <person name="Hall N."/>
            <person name="Watson M."/>
            <person name="Adriaenssens E.M."/>
            <person name="Foster-Nyarko E."/>
            <person name="Jarju S."/>
            <person name="Secka A."/>
            <person name="Antonio M."/>
            <person name="Oren A."/>
            <person name="Chaudhuri R.R."/>
            <person name="La Ragione R."/>
            <person name="Hildebrand F."/>
            <person name="Pallen M.J."/>
        </authorList>
    </citation>
    <scope>NUCLEOTIDE SEQUENCE</scope>
    <source>
        <strain evidence="1">ChiSjej1B19-7085</strain>
    </source>
</reference>
<gene>
    <name evidence="1" type="ORF">IAA54_09200</name>
</gene>
<name>A0A9D1DRT3_9FIRM</name>
<organism evidence="1 2">
    <name type="scientific">Candidatus Gallacutalibacter pullicola</name>
    <dbReference type="NCBI Taxonomy" id="2840830"/>
    <lineage>
        <taxon>Bacteria</taxon>
        <taxon>Bacillati</taxon>
        <taxon>Bacillota</taxon>
        <taxon>Clostridia</taxon>
        <taxon>Eubacteriales</taxon>
        <taxon>Candidatus Gallacutalibacter</taxon>
    </lineage>
</organism>
<dbReference type="InterPro" id="IPR021377">
    <property type="entry name" value="DUF3006"/>
</dbReference>
<dbReference type="Gene3D" id="6.20.120.50">
    <property type="match status" value="1"/>
</dbReference>
<accession>A0A9D1DRT3</accession>
<protein>
    <submittedName>
        <fullName evidence="1">DUF3006 domain-containing protein</fullName>
    </submittedName>
</protein>
<evidence type="ECO:0000313" key="1">
    <source>
        <dbReference type="EMBL" id="HIR57836.1"/>
    </source>
</evidence>
<reference evidence="1" key="1">
    <citation type="submission" date="2020-10" db="EMBL/GenBank/DDBJ databases">
        <authorList>
            <person name="Gilroy R."/>
        </authorList>
    </citation>
    <scope>NUCLEOTIDE SEQUENCE</scope>
    <source>
        <strain evidence="1">ChiSjej1B19-7085</strain>
    </source>
</reference>
<sequence length="72" mass="8164">MKTLIIDRFEGSYAICEDKDQKYFGIETAELPKGAKEGDVLEISDEGTLSINAEKTAARRSKIKKLQDKLWE</sequence>
<proteinExistence type="predicted"/>
<dbReference type="Pfam" id="PF11213">
    <property type="entry name" value="DUF3006"/>
    <property type="match status" value="1"/>
</dbReference>
<evidence type="ECO:0000313" key="2">
    <source>
        <dbReference type="Proteomes" id="UP000886785"/>
    </source>
</evidence>
<dbReference type="EMBL" id="DVHF01000107">
    <property type="protein sequence ID" value="HIR57836.1"/>
    <property type="molecule type" value="Genomic_DNA"/>
</dbReference>
<comment type="caution">
    <text evidence="1">The sequence shown here is derived from an EMBL/GenBank/DDBJ whole genome shotgun (WGS) entry which is preliminary data.</text>
</comment>
<dbReference type="Proteomes" id="UP000886785">
    <property type="component" value="Unassembled WGS sequence"/>
</dbReference>